<dbReference type="AlphaFoldDB" id="A0A2V4XG92"/>
<sequence length="628" mass="71205">MKKINIIVVLLLIFMSCKDEKKAESKNIDIGDFSFSSKDIVANKTFKITYNGNGDLDDSFFYHLINDKSYPYDLEFEDNTAIITVPDSISAVAFNFKLEDDYVNNNKKGFLFKVINEEGESAEDVEASKDIYKVRYGDRFGLEGDAESALSTLESVLEEHPNLKKDWMESHLILARQVGAPKVKEVANAYLSDFSDRKAETLEDFKSLSAIYSSLRDTNRNDSIKKLVSEKYPESELAVSSIIDDFFATKDLNTKEKIFNEHKERLLKSKNAKFVLRSLAQGYYNKGDQDNFETYVNLMDSNMDEASLYNSIAWPLAEKGENLEEAALLSKKSLDLIKEEQQSPKEQPDYLTPKQYHSNLERTYNMYADTYALLSFKKGDIKEAIKYQALAVDEGKDAEVNERYIQFLMEDEQFETAMEKASEFIEDGNSSAKLKAYFKEAVTKADPNKNVDALLANLEEKAKAKELEKLKKSMLDDEATDFTLKNLDGNEVTLSSLKGKTVILDFWATWCGPCKASFPGMQEVVTKYKDDDKVEFLFIDTFEDGKDRLDKVSKFIKDNNYTFNVLVDPKNEESGQFEVANKYKVSGIPTKVIIGPSGKVNFISVGYSGSTEKVVSEIDAMVEILSQS</sequence>
<evidence type="ECO:0000256" key="1">
    <source>
        <dbReference type="ARBA" id="ARBA00023284"/>
    </source>
</evidence>
<dbReference type="PROSITE" id="PS00194">
    <property type="entry name" value="THIOREDOXIN_1"/>
    <property type="match status" value="1"/>
</dbReference>
<dbReference type="PANTHER" id="PTHR42852">
    <property type="entry name" value="THIOL:DISULFIDE INTERCHANGE PROTEIN DSBE"/>
    <property type="match status" value="1"/>
</dbReference>
<keyword evidence="4" id="KW-1185">Reference proteome</keyword>
<dbReference type="RefSeq" id="WP_110476320.1">
    <property type="nucleotide sequence ID" value="NZ_BMWQ01000007.1"/>
</dbReference>
<dbReference type="PROSITE" id="PS51257">
    <property type="entry name" value="PROKAR_LIPOPROTEIN"/>
    <property type="match status" value="1"/>
</dbReference>
<dbReference type="InterPro" id="IPR036249">
    <property type="entry name" value="Thioredoxin-like_sf"/>
</dbReference>
<dbReference type="InterPro" id="IPR017937">
    <property type="entry name" value="Thioredoxin_CS"/>
</dbReference>
<dbReference type="EMBL" id="QJTD01000007">
    <property type="protein sequence ID" value="PYE80129.1"/>
    <property type="molecule type" value="Genomic_DNA"/>
</dbReference>
<dbReference type="Proteomes" id="UP000248054">
    <property type="component" value="Unassembled WGS sequence"/>
</dbReference>
<protein>
    <submittedName>
        <fullName evidence="3">Peroxiredoxin</fullName>
    </submittedName>
</protein>
<dbReference type="GO" id="GO:0016209">
    <property type="term" value="F:antioxidant activity"/>
    <property type="evidence" value="ECO:0007669"/>
    <property type="project" value="InterPro"/>
</dbReference>
<keyword evidence="1" id="KW-0676">Redox-active center</keyword>
<accession>A0A2V4XG92</accession>
<dbReference type="InterPro" id="IPR050553">
    <property type="entry name" value="Thioredoxin_ResA/DsbE_sf"/>
</dbReference>
<dbReference type="GO" id="GO:0016491">
    <property type="term" value="F:oxidoreductase activity"/>
    <property type="evidence" value="ECO:0007669"/>
    <property type="project" value="InterPro"/>
</dbReference>
<comment type="caution">
    <text evidence="3">The sequence shown here is derived from an EMBL/GenBank/DDBJ whole genome shotgun (WGS) entry which is preliminary data.</text>
</comment>
<reference evidence="3 4" key="1">
    <citation type="submission" date="2018-06" db="EMBL/GenBank/DDBJ databases">
        <title>Genomic Encyclopedia of Type Strains, Phase III (KMG-III): the genomes of soil and plant-associated and newly described type strains.</title>
        <authorList>
            <person name="Whitman W."/>
        </authorList>
    </citation>
    <scope>NUCLEOTIDE SEQUENCE [LARGE SCALE GENOMIC DNA]</scope>
    <source>
        <strain evidence="3 4">CECT 7945</strain>
    </source>
</reference>
<feature type="domain" description="Thioredoxin" evidence="2">
    <location>
        <begin position="473"/>
        <end position="627"/>
    </location>
</feature>
<evidence type="ECO:0000259" key="2">
    <source>
        <dbReference type="PROSITE" id="PS51352"/>
    </source>
</evidence>
<evidence type="ECO:0000313" key="3">
    <source>
        <dbReference type="EMBL" id="PYE80129.1"/>
    </source>
</evidence>
<name>A0A2V4XG92_9FLAO</name>
<organism evidence="3 4">
    <name type="scientific">Winogradskyella epiphytica</name>
    <dbReference type="NCBI Taxonomy" id="262005"/>
    <lineage>
        <taxon>Bacteria</taxon>
        <taxon>Pseudomonadati</taxon>
        <taxon>Bacteroidota</taxon>
        <taxon>Flavobacteriia</taxon>
        <taxon>Flavobacteriales</taxon>
        <taxon>Flavobacteriaceae</taxon>
        <taxon>Winogradskyella</taxon>
    </lineage>
</organism>
<dbReference type="InterPro" id="IPR013766">
    <property type="entry name" value="Thioredoxin_domain"/>
</dbReference>
<evidence type="ECO:0000313" key="4">
    <source>
        <dbReference type="Proteomes" id="UP000248054"/>
    </source>
</evidence>
<dbReference type="InterPro" id="IPR000866">
    <property type="entry name" value="AhpC/TSA"/>
</dbReference>
<gene>
    <name evidence="3" type="ORF">DFQ11_10799</name>
</gene>
<dbReference type="PANTHER" id="PTHR42852:SF13">
    <property type="entry name" value="PROTEIN DIPZ"/>
    <property type="match status" value="1"/>
</dbReference>
<dbReference type="PROSITE" id="PS51352">
    <property type="entry name" value="THIOREDOXIN_2"/>
    <property type="match status" value="1"/>
</dbReference>
<dbReference type="CDD" id="cd02966">
    <property type="entry name" value="TlpA_like_family"/>
    <property type="match status" value="1"/>
</dbReference>
<proteinExistence type="predicted"/>
<dbReference type="Gene3D" id="3.40.30.10">
    <property type="entry name" value="Glutaredoxin"/>
    <property type="match status" value="1"/>
</dbReference>
<dbReference type="SUPFAM" id="SSF52833">
    <property type="entry name" value="Thioredoxin-like"/>
    <property type="match status" value="1"/>
</dbReference>
<dbReference type="OrthoDB" id="634996at2"/>
<dbReference type="Pfam" id="PF00578">
    <property type="entry name" value="AhpC-TSA"/>
    <property type="match status" value="1"/>
</dbReference>